<evidence type="ECO:0000313" key="5">
    <source>
        <dbReference type="EMBL" id="PPR02347.1"/>
    </source>
</evidence>
<keyword evidence="3" id="KW-0732">Signal</keyword>
<name>A0A409YH49_9AGAR</name>
<reference evidence="5 6" key="1">
    <citation type="journal article" date="2018" name="Evol. Lett.">
        <title>Horizontal gene cluster transfer increased hallucinogenic mushroom diversity.</title>
        <authorList>
            <person name="Reynolds H.T."/>
            <person name="Vijayakumar V."/>
            <person name="Gluck-Thaler E."/>
            <person name="Korotkin H.B."/>
            <person name="Matheny P.B."/>
            <person name="Slot J.C."/>
        </authorList>
    </citation>
    <scope>NUCLEOTIDE SEQUENCE [LARGE SCALE GENOMIC DNA]</scope>
    <source>
        <strain evidence="5 6">2629</strain>
    </source>
</reference>
<evidence type="ECO:0000313" key="6">
    <source>
        <dbReference type="Proteomes" id="UP000284842"/>
    </source>
</evidence>
<dbReference type="GO" id="GO:0016787">
    <property type="term" value="F:hydrolase activity"/>
    <property type="evidence" value="ECO:0007669"/>
    <property type="project" value="UniProtKB-KW"/>
</dbReference>
<dbReference type="InParanoid" id="A0A409YH49"/>
<sequence length="558" mass="61661">MRAAVLYLFASFTAVLCTPVVRDLSSDPPTVTLDSATVTGTTEGSLQKFLGIPFAQPPVGDLRFRLPQPLPPYNGTINATSYGAMCPQQAAPFPIGLPDFLNFTDPLLRHIFQHNGTEKDDPPESEDCLTINVIKPANVSADAKLPVIAWIFGGGFERGSAQGYDEQGTYAVNRSIELGQPVIYVAMNYRVSAWGFLASQEVLNAGEGNAGLVDQRMALEWIQKYINFFGGDSTKVTLWGQSAGAISASLQMLPYGGNNTGLFRGAFMQSGAPIPVGNITGGQMYYDSLVSQTGCSGRDDTLACLRTVPLDNLKAAVNNTPNYFSYQACLRTHFPFYNLADGVFLQDNPQRLLQEGKFMTNVTIVTGNVDDEGTVFSLSSRNVTTDNEYEEYISTNFLPMANSETLEPLWDAYPSNIRDGSPFDTSVLNAITPQYKRISAFQGDAVFQAPRRWFLQHLSGNQKLWSYLSRRRKFTPVVGSYHGSDLEVHLLNDYLVWFAYNLDPNDPNNGSALNWPEYTVDSPVLYLFPREGDPELANDTYRAEPMRLLTNLSLEYPL</sequence>
<dbReference type="InterPro" id="IPR050309">
    <property type="entry name" value="Type-B_Carboxylest/Lipase"/>
</dbReference>
<feature type="domain" description="Carboxylesterase type B" evidence="4">
    <location>
        <begin position="28"/>
        <end position="488"/>
    </location>
</feature>
<dbReference type="InterPro" id="IPR019819">
    <property type="entry name" value="Carboxylesterase_B_CS"/>
</dbReference>
<comment type="similarity">
    <text evidence="1 3">Belongs to the type-B carboxylesterase/lipase family.</text>
</comment>
<dbReference type="PROSITE" id="PS00941">
    <property type="entry name" value="CARBOXYLESTERASE_B_2"/>
    <property type="match status" value="1"/>
</dbReference>
<evidence type="ECO:0000256" key="2">
    <source>
        <dbReference type="ARBA" id="ARBA00022801"/>
    </source>
</evidence>
<protein>
    <recommendedName>
        <fullName evidence="3">Carboxylic ester hydrolase</fullName>
        <ecNumber evidence="3">3.1.1.-</ecNumber>
    </recommendedName>
</protein>
<dbReference type="SUPFAM" id="SSF53474">
    <property type="entry name" value="alpha/beta-Hydrolases"/>
    <property type="match status" value="1"/>
</dbReference>
<dbReference type="PROSITE" id="PS00122">
    <property type="entry name" value="CARBOXYLESTERASE_B_1"/>
    <property type="match status" value="1"/>
</dbReference>
<gene>
    <name evidence="5" type="ORF">CVT24_011691</name>
</gene>
<keyword evidence="2 3" id="KW-0378">Hydrolase</keyword>
<dbReference type="PANTHER" id="PTHR11559">
    <property type="entry name" value="CARBOXYLESTERASE"/>
    <property type="match status" value="1"/>
</dbReference>
<dbReference type="EMBL" id="NHTK01001173">
    <property type="protein sequence ID" value="PPR02347.1"/>
    <property type="molecule type" value="Genomic_DNA"/>
</dbReference>
<dbReference type="InterPro" id="IPR029058">
    <property type="entry name" value="AB_hydrolase_fold"/>
</dbReference>
<evidence type="ECO:0000256" key="3">
    <source>
        <dbReference type="RuleBase" id="RU361235"/>
    </source>
</evidence>
<evidence type="ECO:0000256" key="1">
    <source>
        <dbReference type="ARBA" id="ARBA00005964"/>
    </source>
</evidence>
<evidence type="ECO:0000259" key="4">
    <source>
        <dbReference type="Pfam" id="PF00135"/>
    </source>
</evidence>
<dbReference type="AlphaFoldDB" id="A0A409YH49"/>
<dbReference type="STRING" id="181874.A0A409YH49"/>
<dbReference type="Proteomes" id="UP000284842">
    <property type="component" value="Unassembled WGS sequence"/>
</dbReference>
<feature type="chain" id="PRO_5018813597" description="Carboxylic ester hydrolase" evidence="3">
    <location>
        <begin position="18"/>
        <end position="558"/>
    </location>
</feature>
<dbReference type="InterPro" id="IPR019826">
    <property type="entry name" value="Carboxylesterase_B_AS"/>
</dbReference>
<dbReference type="Pfam" id="PF00135">
    <property type="entry name" value="COesterase"/>
    <property type="match status" value="1"/>
</dbReference>
<dbReference type="OrthoDB" id="408631at2759"/>
<dbReference type="Gene3D" id="3.40.50.1820">
    <property type="entry name" value="alpha/beta hydrolase"/>
    <property type="match status" value="1"/>
</dbReference>
<feature type="signal peptide" evidence="3">
    <location>
        <begin position="1"/>
        <end position="17"/>
    </location>
</feature>
<dbReference type="InterPro" id="IPR002018">
    <property type="entry name" value="CarbesteraseB"/>
</dbReference>
<keyword evidence="6" id="KW-1185">Reference proteome</keyword>
<organism evidence="5 6">
    <name type="scientific">Panaeolus cyanescens</name>
    <dbReference type="NCBI Taxonomy" id="181874"/>
    <lineage>
        <taxon>Eukaryota</taxon>
        <taxon>Fungi</taxon>
        <taxon>Dikarya</taxon>
        <taxon>Basidiomycota</taxon>
        <taxon>Agaricomycotina</taxon>
        <taxon>Agaricomycetes</taxon>
        <taxon>Agaricomycetidae</taxon>
        <taxon>Agaricales</taxon>
        <taxon>Agaricineae</taxon>
        <taxon>Galeropsidaceae</taxon>
        <taxon>Panaeolus</taxon>
    </lineage>
</organism>
<dbReference type="EC" id="3.1.1.-" evidence="3"/>
<proteinExistence type="inferred from homology"/>
<accession>A0A409YH49</accession>
<comment type="caution">
    <text evidence="5">The sequence shown here is derived from an EMBL/GenBank/DDBJ whole genome shotgun (WGS) entry which is preliminary data.</text>
</comment>